<dbReference type="RefSeq" id="WP_093651655.1">
    <property type="nucleotide sequence ID" value="NZ_CTEN01000010.1"/>
</dbReference>
<keyword evidence="1" id="KW-0732">Signal</keyword>
<feature type="signal peptide" evidence="1">
    <location>
        <begin position="1"/>
        <end position="27"/>
    </location>
</feature>
<proteinExistence type="predicted"/>
<gene>
    <name evidence="3" type="ORF">BN1356_02551</name>
</gene>
<keyword evidence="4" id="KW-1185">Reference proteome</keyword>
<dbReference type="InterPro" id="IPR039564">
    <property type="entry name" value="Peptidase_C39-like"/>
</dbReference>
<accession>A0A0E4CTW0</accession>
<dbReference type="InterPro" id="IPR038765">
    <property type="entry name" value="Papain-like_cys_pep_sf"/>
</dbReference>
<reference evidence="4" key="1">
    <citation type="submission" date="2015-03" db="EMBL/GenBank/DDBJ databases">
        <authorList>
            <person name="Urmite Genomes"/>
        </authorList>
    </citation>
    <scope>NUCLEOTIDE SEQUENCE [LARGE SCALE GENOMIC DNA]</scope>
    <source>
        <strain evidence="4">FF10</strain>
    </source>
</reference>
<evidence type="ECO:0000256" key="1">
    <source>
        <dbReference type="SAM" id="SignalP"/>
    </source>
</evidence>
<dbReference type="Pfam" id="PF13529">
    <property type="entry name" value="Peptidase_C39_2"/>
    <property type="match status" value="1"/>
</dbReference>
<dbReference type="EMBL" id="CTEN01000010">
    <property type="protein sequence ID" value="CQR26194.1"/>
    <property type="molecule type" value="Genomic_DNA"/>
</dbReference>
<dbReference type="AlphaFoldDB" id="A0A0E4CTW0"/>
<dbReference type="OrthoDB" id="2966913at2"/>
<dbReference type="STRING" id="1608583.BN1356_02551"/>
<evidence type="ECO:0000313" key="3">
    <source>
        <dbReference type="EMBL" id="CQR26194.1"/>
    </source>
</evidence>
<dbReference type="SUPFAM" id="SSF54001">
    <property type="entry name" value="Cysteine proteinases"/>
    <property type="match status" value="1"/>
</dbReference>
<protein>
    <submittedName>
        <fullName evidence="3">Phytochelatin synthase</fullName>
    </submittedName>
</protein>
<organism evidence="3 4">
    <name type="scientific">Streptococcus varani</name>
    <dbReference type="NCBI Taxonomy" id="1608583"/>
    <lineage>
        <taxon>Bacteria</taxon>
        <taxon>Bacillati</taxon>
        <taxon>Bacillota</taxon>
        <taxon>Bacilli</taxon>
        <taxon>Lactobacillales</taxon>
        <taxon>Streptococcaceae</taxon>
        <taxon>Streptococcus</taxon>
    </lineage>
</organism>
<feature type="chain" id="PRO_5002419328" evidence="1">
    <location>
        <begin position="28"/>
        <end position="236"/>
    </location>
</feature>
<dbReference type="Proteomes" id="UP000198604">
    <property type="component" value="Unassembled WGS sequence"/>
</dbReference>
<name>A0A0E4CTW0_9STRE</name>
<evidence type="ECO:0000313" key="4">
    <source>
        <dbReference type="Proteomes" id="UP000198604"/>
    </source>
</evidence>
<sequence precursor="true">MKKHLKSLVCPVVILSASLFFSSPVFAATDQEGVKEDKTVINGGVDFETPLEENIIKISERSPKPKQVVLKIPFQTQINNYYCGPASASMIVNSLGYNKSQQQMASLLGTTTNGTNAGNGVANALNSAIKGSRFKFRWEWHTYNQVDKMKGHVVEALSYGNPVMVNTAESPGDVYLRGHNIGAPLYHFGVIGDYFNYGNEVTYVDPGYGRVPGFVIEQRVSIKNMSYASGTRGYAW</sequence>
<evidence type="ECO:0000259" key="2">
    <source>
        <dbReference type="Pfam" id="PF13529"/>
    </source>
</evidence>
<dbReference type="Gene3D" id="3.90.70.10">
    <property type="entry name" value="Cysteine proteinases"/>
    <property type="match status" value="1"/>
</dbReference>
<feature type="domain" description="Peptidase C39-like" evidence="2">
    <location>
        <begin position="70"/>
        <end position="206"/>
    </location>
</feature>